<proteinExistence type="predicted"/>
<dbReference type="InterPro" id="IPR005334">
    <property type="entry name" value="Tctex-1-like"/>
</dbReference>
<dbReference type="CDD" id="cd21455">
    <property type="entry name" value="DLC-like_DYNLT1_DYNLT3"/>
    <property type="match status" value="1"/>
</dbReference>
<evidence type="ECO:0000313" key="2">
    <source>
        <dbReference type="Proteomes" id="UP000815325"/>
    </source>
</evidence>
<keyword evidence="2" id="KW-1185">Reference proteome</keyword>
<sequence>MDDADVAPFDGLTEDDLMDDAEVDTMVREAISVSVGENPFIHSKIDAWSNNVVEGCLKRLAALNKPFKYVVTCNLTQKAGAGLHAASCTRWNDKTDGKLTVQWENNTMIILVTVYWLAI</sequence>
<dbReference type="Pfam" id="PF03645">
    <property type="entry name" value="Tctex-1"/>
    <property type="match status" value="1"/>
</dbReference>
<name>A0ABQ7G295_DUNSA</name>
<protein>
    <submittedName>
        <fullName evidence="1">Dynein light chain 9</fullName>
    </submittedName>
</protein>
<dbReference type="PANTHER" id="PTHR21255">
    <property type="entry name" value="T-COMPLEX-ASSOCIATED-TESTIS-EXPRESSED 1/ DYNEIN LIGHT CHAIN"/>
    <property type="match status" value="1"/>
</dbReference>
<dbReference type="PANTHER" id="PTHR21255:SF4">
    <property type="entry name" value="DYNEIN LIGHT CHAIN TCTEX-TYPE"/>
    <property type="match status" value="1"/>
</dbReference>
<dbReference type="EMBL" id="MU070256">
    <property type="protein sequence ID" value="KAF5828722.1"/>
    <property type="molecule type" value="Genomic_DNA"/>
</dbReference>
<reference evidence="1" key="1">
    <citation type="submission" date="2017-08" db="EMBL/GenBank/DDBJ databases">
        <authorList>
            <person name="Polle J.E."/>
            <person name="Barry K."/>
            <person name="Cushman J."/>
            <person name="Schmutz J."/>
            <person name="Tran D."/>
            <person name="Hathwaick L.T."/>
            <person name="Yim W.C."/>
            <person name="Jenkins J."/>
            <person name="Mckie-Krisberg Z.M."/>
            <person name="Prochnik S."/>
            <person name="Lindquist E."/>
            <person name="Dockter R.B."/>
            <person name="Adam C."/>
            <person name="Molina H."/>
            <person name="Bunkerborg J."/>
            <person name="Jin E."/>
            <person name="Buchheim M."/>
            <person name="Magnuson J."/>
        </authorList>
    </citation>
    <scope>NUCLEOTIDE SEQUENCE</scope>
    <source>
        <strain evidence="1">CCAP 19/18</strain>
    </source>
</reference>
<dbReference type="Gene3D" id="3.30.1140.40">
    <property type="entry name" value="Tctex-1"/>
    <property type="match status" value="1"/>
</dbReference>
<dbReference type="Proteomes" id="UP000815325">
    <property type="component" value="Unassembled WGS sequence"/>
</dbReference>
<organism evidence="1 2">
    <name type="scientific">Dunaliella salina</name>
    <name type="common">Green alga</name>
    <name type="synonym">Protococcus salinus</name>
    <dbReference type="NCBI Taxonomy" id="3046"/>
    <lineage>
        <taxon>Eukaryota</taxon>
        <taxon>Viridiplantae</taxon>
        <taxon>Chlorophyta</taxon>
        <taxon>core chlorophytes</taxon>
        <taxon>Chlorophyceae</taxon>
        <taxon>CS clade</taxon>
        <taxon>Chlamydomonadales</taxon>
        <taxon>Dunaliellaceae</taxon>
        <taxon>Dunaliella</taxon>
    </lineage>
</organism>
<evidence type="ECO:0000313" key="1">
    <source>
        <dbReference type="EMBL" id="KAF5828722.1"/>
    </source>
</evidence>
<dbReference type="InterPro" id="IPR038586">
    <property type="entry name" value="Tctex-1-like_sf"/>
</dbReference>
<gene>
    <name evidence="1" type="ORF">DUNSADRAFT_17188</name>
</gene>
<comment type="caution">
    <text evidence="1">The sequence shown here is derived from an EMBL/GenBank/DDBJ whole genome shotgun (WGS) entry which is preliminary data.</text>
</comment>
<accession>A0ABQ7G295</accession>